<dbReference type="InterPro" id="IPR036465">
    <property type="entry name" value="vWFA_dom_sf"/>
</dbReference>
<evidence type="ECO:0000259" key="17">
    <source>
        <dbReference type="PROSITE" id="PS50279"/>
    </source>
</evidence>
<evidence type="ECO:0000313" key="18">
    <source>
        <dbReference type="EMBL" id="KAK1806341.1"/>
    </source>
</evidence>
<keyword evidence="19" id="KW-1185">Reference proteome</keyword>
<dbReference type="PROSITE" id="PS50234">
    <property type="entry name" value="VWFA"/>
    <property type="match status" value="2"/>
</dbReference>
<evidence type="ECO:0000256" key="8">
    <source>
        <dbReference type="ARBA" id="ARBA00022889"/>
    </source>
</evidence>
<dbReference type="Pfam" id="PF00092">
    <property type="entry name" value="VWA"/>
    <property type="match status" value="2"/>
</dbReference>
<feature type="compositionally biased region" description="Basic and acidic residues" evidence="15">
    <location>
        <begin position="918"/>
        <end position="938"/>
    </location>
</feature>
<dbReference type="PANTHER" id="PTHR24020:SF87">
    <property type="entry name" value="COLLAGEN ALPHA-1(VI) CHAIN-LIKE"/>
    <property type="match status" value="1"/>
</dbReference>
<feature type="compositionally biased region" description="Basic and acidic residues" evidence="15">
    <location>
        <begin position="252"/>
        <end position="277"/>
    </location>
</feature>
<feature type="region of interest" description="Disordered" evidence="15">
    <location>
        <begin position="569"/>
        <end position="680"/>
    </location>
</feature>
<comment type="subcellular location">
    <subcellularLocation>
        <location evidence="1">Secreted</location>
        <location evidence="1">Extracellular space</location>
        <location evidence="1">Extracellular matrix</location>
        <location evidence="1">Basement membrane</location>
    </subcellularLocation>
</comment>
<evidence type="ECO:0000256" key="9">
    <source>
        <dbReference type="ARBA" id="ARBA00022900"/>
    </source>
</evidence>
<evidence type="ECO:0000256" key="6">
    <source>
        <dbReference type="ARBA" id="ARBA00022737"/>
    </source>
</evidence>
<dbReference type="InterPro" id="IPR008160">
    <property type="entry name" value="Collagen"/>
</dbReference>
<dbReference type="Gene3D" id="3.40.50.410">
    <property type="entry name" value="von Willebrand factor, type A domain"/>
    <property type="match status" value="2"/>
</dbReference>
<feature type="compositionally biased region" description="Pro residues" evidence="15">
    <location>
        <begin position="337"/>
        <end position="348"/>
    </location>
</feature>
<keyword evidence="4" id="KW-0646">Protease inhibitor</keyword>
<evidence type="ECO:0000259" key="16">
    <source>
        <dbReference type="PROSITE" id="PS50234"/>
    </source>
</evidence>
<keyword evidence="8" id="KW-0130">Cell adhesion</keyword>
<feature type="compositionally biased region" description="Pro residues" evidence="15">
    <location>
        <begin position="618"/>
        <end position="627"/>
    </location>
</feature>
<evidence type="ECO:0000256" key="4">
    <source>
        <dbReference type="ARBA" id="ARBA00022690"/>
    </source>
</evidence>
<dbReference type="SUPFAM" id="SSF57362">
    <property type="entry name" value="BPTI-like"/>
    <property type="match status" value="1"/>
</dbReference>
<feature type="region of interest" description="Disordered" evidence="15">
    <location>
        <begin position="227"/>
        <end position="449"/>
    </location>
</feature>
<feature type="domain" description="BPTI/Kunitz inhibitor" evidence="17">
    <location>
        <begin position="1008"/>
        <end position="1058"/>
    </location>
</feature>
<comment type="function">
    <text evidence="12">May act as a cell-binding protein.</text>
</comment>
<dbReference type="Pfam" id="PF00014">
    <property type="entry name" value="Kunitz_BPTI"/>
    <property type="match status" value="1"/>
</dbReference>
<evidence type="ECO:0000256" key="11">
    <source>
        <dbReference type="ARBA" id="ARBA00023157"/>
    </source>
</evidence>
<dbReference type="FunFam" id="4.10.410.10:FF:000020">
    <property type="entry name" value="Collagen, type VI, alpha 3"/>
    <property type="match status" value="1"/>
</dbReference>
<dbReference type="PRINTS" id="PR00453">
    <property type="entry name" value="VWFADOMAIN"/>
</dbReference>
<evidence type="ECO:0000256" key="2">
    <source>
        <dbReference type="ARBA" id="ARBA00022525"/>
    </source>
</evidence>
<evidence type="ECO:0000313" key="19">
    <source>
        <dbReference type="Proteomes" id="UP001239994"/>
    </source>
</evidence>
<dbReference type="Pfam" id="PF01391">
    <property type="entry name" value="Collagen"/>
    <property type="match status" value="1"/>
</dbReference>
<dbReference type="SUPFAM" id="SSF53300">
    <property type="entry name" value="vWA-like"/>
    <property type="match status" value="2"/>
</dbReference>
<organism evidence="18 19">
    <name type="scientific">Electrophorus voltai</name>
    <dbReference type="NCBI Taxonomy" id="2609070"/>
    <lineage>
        <taxon>Eukaryota</taxon>
        <taxon>Metazoa</taxon>
        <taxon>Chordata</taxon>
        <taxon>Craniata</taxon>
        <taxon>Vertebrata</taxon>
        <taxon>Euteleostomi</taxon>
        <taxon>Actinopterygii</taxon>
        <taxon>Neopterygii</taxon>
        <taxon>Teleostei</taxon>
        <taxon>Ostariophysi</taxon>
        <taxon>Gymnotiformes</taxon>
        <taxon>Gymnotoidei</taxon>
        <taxon>Gymnotidae</taxon>
        <taxon>Electrophorus</taxon>
    </lineage>
</organism>
<feature type="domain" description="VWFA" evidence="16">
    <location>
        <begin position="706"/>
        <end position="889"/>
    </location>
</feature>
<dbReference type="EMBL" id="JAROKS010000001">
    <property type="protein sequence ID" value="KAK1806341.1"/>
    <property type="molecule type" value="Genomic_DNA"/>
</dbReference>
<feature type="compositionally biased region" description="Low complexity" evidence="15">
    <location>
        <begin position="635"/>
        <end position="644"/>
    </location>
</feature>
<dbReference type="SMART" id="SM00131">
    <property type="entry name" value="KU"/>
    <property type="match status" value="1"/>
</dbReference>
<feature type="compositionally biased region" description="Polar residues" evidence="15">
    <location>
        <begin position="906"/>
        <end position="915"/>
    </location>
</feature>
<dbReference type="GO" id="GO:0007155">
    <property type="term" value="P:cell adhesion"/>
    <property type="evidence" value="ECO:0007669"/>
    <property type="project" value="UniProtKB-KW"/>
</dbReference>
<dbReference type="GO" id="GO:0004867">
    <property type="term" value="F:serine-type endopeptidase inhibitor activity"/>
    <property type="evidence" value="ECO:0007669"/>
    <property type="project" value="UniProtKB-KW"/>
</dbReference>
<feature type="compositionally biased region" description="Low complexity" evidence="15">
    <location>
        <begin position="385"/>
        <end position="395"/>
    </location>
</feature>
<keyword evidence="5" id="KW-0732">Signal</keyword>
<dbReference type="InterPro" id="IPR036880">
    <property type="entry name" value="Kunitz_BPTI_sf"/>
</dbReference>
<accession>A0AAD9E611</accession>
<protein>
    <recommendedName>
        <fullName evidence="14">Collagen alpha-1(XXVIII) chain</fullName>
    </recommendedName>
</protein>
<sequence>PDLLNTSLPTHVLTRACGKMLCLSSPVLVCALEIAFILDSSESALTFHFEREREFVRSFSRRITQLQVTGWYLQTRIAALQYSSSVSIVQSFANWHDLDTFLSRIDAMAYIGQGTYSSYAISNATELFVRETKEENVRVALLLTDGVDHPRNPDIITAAAEAKSHNIKLFTIGLSNMVRDSHNRAKLRAVASAPSHQFVHSLSDPDLEERLHQELCPRLQTCLCEKGDRGPPGNPGKKGEQGHQGLPGIKGPKGEPGPEGHPGPDGHEGRPGFKGDKGPWGPPGDQGLEGQGGPGTAGRAGPQGDTGIGFPGPKGEKGIQGQPGPGGPAGIGEAGLPGPPGLPGPQGFPGPTGESLPGPKGEQGYNGSVGARGPPGFGIKGEKGSAGPSGPPGQVGVPGLGFQGEKGSQGPVGTPGPRGIPGIGIVGEKGDRGLPGERGPPGQKIVGEPGPKVSNVLHLVIQSPVQQCYLRQILLIYLSWNPLMYPRVIPALKVYWASQVSQGTMDLWEQRERLAFLGLEDKMEHLGDRAERGMRGLPGPPGPMGPVGPKVRTVCPYTDESLLILVKGERGFPGPVGHPGLQGDSDPGPPGPLGMPGLTGQAGPEGKGLPGPKGDRGPPGPPGPQGPPGIGQAGPKGYAGRTGLPGPPGLPGEGIQGPKGEPGFQGLAGPRGSPGEGLPGQKVSVMAAVVDQDKRENQALLVSPLDLVFVIDSSESIGPDNFEIMKDFVNSLIDRVSVGPNKTHVGTVLFSHVTLVVSSLDHSSNSSDIKAAVHRMPYIGEGTYTGSAINQANQLFVSARPRVRKVVVVLTDGQADKRDIVRLEDAVKDARNTGIETFVIAVMNQNDPLYGDFQKELELIASDPDEDHIYQVSDFSTLPALEGKLLSKFCESSDRLLFSGTLGSNLLPNSETSSHPPEPWRRPDTPMLNRDHNREHTEPGAQGDLNVLLPFQDVDDTTAPFSSWDPLILDDLRRFPHSIDPERSMSHPVHQTKQPQILVKDHFSKEVCVKPVDPGPCRQYVVKWHYDPKANSCAQFWYGGCHGNQNQFDTEKSCRKSCVIG</sequence>
<dbReference type="InterPro" id="IPR050525">
    <property type="entry name" value="ECM_Assembly_Org"/>
</dbReference>
<comment type="caution">
    <text evidence="18">The sequence shown here is derived from an EMBL/GenBank/DDBJ whole genome shotgun (WGS) entry which is preliminary data.</text>
</comment>
<dbReference type="SMART" id="SM00327">
    <property type="entry name" value="VWA"/>
    <property type="match status" value="2"/>
</dbReference>
<evidence type="ECO:0000256" key="13">
    <source>
        <dbReference type="ARBA" id="ARBA00061466"/>
    </source>
</evidence>
<evidence type="ECO:0000256" key="10">
    <source>
        <dbReference type="ARBA" id="ARBA00023119"/>
    </source>
</evidence>
<comment type="similarity">
    <text evidence="13">Belongs to the VWA-containing collagen family.</text>
</comment>
<dbReference type="PRINTS" id="PR00759">
    <property type="entry name" value="BASICPTASE"/>
</dbReference>
<evidence type="ECO:0000256" key="14">
    <source>
        <dbReference type="ARBA" id="ARBA00070674"/>
    </source>
</evidence>
<feature type="domain" description="VWFA" evidence="16">
    <location>
        <begin position="33"/>
        <end position="219"/>
    </location>
</feature>
<feature type="compositionally biased region" description="Gly residues" evidence="15">
    <location>
        <begin position="287"/>
        <end position="298"/>
    </location>
</feature>
<keyword evidence="9" id="KW-0722">Serine protease inhibitor</keyword>
<dbReference type="FunFam" id="3.40.50.410:FF:000051">
    <property type="entry name" value="Collagen type XXVIII alpha 1 chain"/>
    <property type="match status" value="1"/>
</dbReference>
<dbReference type="CDD" id="cd01450">
    <property type="entry name" value="vWFA_subfamily_ECM"/>
    <property type="match status" value="1"/>
</dbReference>
<keyword evidence="7" id="KW-0084">Basement membrane</keyword>
<keyword evidence="6" id="KW-0677">Repeat</keyword>
<dbReference type="InterPro" id="IPR020901">
    <property type="entry name" value="Prtase_inh_Kunz-CS"/>
</dbReference>
<dbReference type="InterPro" id="IPR002223">
    <property type="entry name" value="Kunitz_BPTI"/>
</dbReference>
<feature type="non-terminal residue" evidence="18">
    <location>
        <position position="1"/>
    </location>
</feature>
<evidence type="ECO:0000256" key="5">
    <source>
        <dbReference type="ARBA" id="ARBA00022729"/>
    </source>
</evidence>
<proteinExistence type="inferred from homology"/>
<dbReference type="PANTHER" id="PTHR24020">
    <property type="entry name" value="COLLAGEN ALPHA"/>
    <property type="match status" value="1"/>
</dbReference>
<evidence type="ECO:0000256" key="15">
    <source>
        <dbReference type="SAM" id="MobiDB-lite"/>
    </source>
</evidence>
<dbReference type="FunFam" id="3.40.50.410:FF:000003">
    <property type="entry name" value="Collagen type VI alpha 3 chain"/>
    <property type="match status" value="1"/>
</dbReference>
<dbReference type="Gene3D" id="4.10.410.10">
    <property type="entry name" value="Pancreatic trypsin inhibitor Kunitz domain"/>
    <property type="match status" value="1"/>
</dbReference>
<dbReference type="GO" id="GO:0005581">
    <property type="term" value="C:collagen trimer"/>
    <property type="evidence" value="ECO:0007669"/>
    <property type="project" value="UniProtKB-KW"/>
</dbReference>
<dbReference type="GO" id="GO:0005604">
    <property type="term" value="C:basement membrane"/>
    <property type="evidence" value="ECO:0007669"/>
    <property type="project" value="UniProtKB-SubCell"/>
</dbReference>
<keyword evidence="2" id="KW-0964">Secreted</keyword>
<dbReference type="PROSITE" id="PS50279">
    <property type="entry name" value="BPTI_KUNITZ_2"/>
    <property type="match status" value="1"/>
</dbReference>
<name>A0AAD9E611_9TELE</name>
<dbReference type="InterPro" id="IPR002035">
    <property type="entry name" value="VWF_A"/>
</dbReference>
<keyword evidence="3" id="KW-0272">Extracellular matrix</keyword>
<dbReference type="PROSITE" id="PS00280">
    <property type="entry name" value="BPTI_KUNITZ_1"/>
    <property type="match status" value="1"/>
</dbReference>
<evidence type="ECO:0000256" key="12">
    <source>
        <dbReference type="ARBA" id="ARBA00058139"/>
    </source>
</evidence>
<feature type="region of interest" description="Disordered" evidence="15">
    <location>
        <begin position="906"/>
        <end position="943"/>
    </location>
</feature>
<keyword evidence="11" id="KW-1015">Disulfide bond</keyword>
<gene>
    <name evidence="18" type="ORF">P4O66_004867</name>
</gene>
<evidence type="ECO:0000256" key="1">
    <source>
        <dbReference type="ARBA" id="ARBA00004302"/>
    </source>
</evidence>
<dbReference type="CDD" id="cd22628">
    <property type="entry name" value="Kunitz_collagen_alpha1_XXVIII"/>
    <property type="match status" value="1"/>
</dbReference>
<evidence type="ECO:0000256" key="7">
    <source>
        <dbReference type="ARBA" id="ARBA00022869"/>
    </source>
</evidence>
<feature type="compositionally biased region" description="Gly residues" evidence="15">
    <location>
        <begin position="321"/>
        <end position="335"/>
    </location>
</feature>
<evidence type="ECO:0000256" key="3">
    <source>
        <dbReference type="ARBA" id="ARBA00022530"/>
    </source>
</evidence>
<dbReference type="AlphaFoldDB" id="A0AAD9E611"/>
<reference evidence="18" key="1">
    <citation type="submission" date="2023-03" db="EMBL/GenBank/DDBJ databases">
        <title>Electrophorus voltai genome.</title>
        <authorList>
            <person name="Bian C."/>
        </authorList>
    </citation>
    <scope>NUCLEOTIDE SEQUENCE</scope>
    <source>
        <strain evidence="18">CB-2022</strain>
        <tissue evidence="18">Muscle</tissue>
    </source>
</reference>
<dbReference type="Proteomes" id="UP001239994">
    <property type="component" value="Unassembled WGS sequence"/>
</dbReference>
<keyword evidence="10" id="KW-0176">Collagen</keyword>